<dbReference type="PANTHER" id="PTHR46580:SF4">
    <property type="entry name" value="ATP_GTP-BINDING PROTEIN"/>
    <property type="match status" value="1"/>
</dbReference>
<dbReference type="RefSeq" id="WP_072357172.1">
    <property type="nucleotide sequence ID" value="NZ_CP139972.1"/>
</dbReference>
<keyword evidence="4" id="KW-1185">Reference proteome</keyword>
<gene>
    <name evidence="1" type="ORF">SAMN05661012_00646</name>
    <name evidence="2" type="ORF">SR876_08900</name>
</gene>
<evidence type="ECO:0000313" key="2">
    <source>
        <dbReference type="EMBL" id="WQG91619.1"/>
    </source>
</evidence>
<dbReference type="Proteomes" id="UP000183788">
    <property type="component" value="Unassembled WGS sequence"/>
</dbReference>
<evidence type="ECO:0000313" key="3">
    <source>
        <dbReference type="Proteomes" id="UP000183788"/>
    </source>
</evidence>
<reference evidence="2 4" key="2">
    <citation type="submission" date="2023-11" db="EMBL/GenBank/DDBJ databases">
        <title>MicrobeMod: A computational toolkit for identifying prokaryotic methylation and restriction-modification with nanopore sequencing.</title>
        <authorList>
            <person name="Crits-Christoph A."/>
            <person name="Kang S.C."/>
            <person name="Lee H."/>
            <person name="Ostrov N."/>
        </authorList>
    </citation>
    <scope>NUCLEOTIDE SEQUENCE [LARGE SCALE GENOMIC DNA]</scope>
    <source>
        <strain evidence="2 4">ATCC 23090</strain>
    </source>
</reference>
<organism evidence="1 3">
    <name type="scientific">Chitinophaga sancti</name>
    <dbReference type="NCBI Taxonomy" id="1004"/>
    <lineage>
        <taxon>Bacteria</taxon>
        <taxon>Pseudomonadati</taxon>
        <taxon>Bacteroidota</taxon>
        <taxon>Chitinophagia</taxon>
        <taxon>Chitinophagales</taxon>
        <taxon>Chitinophagaceae</taxon>
        <taxon>Chitinophaga</taxon>
    </lineage>
</organism>
<proteinExistence type="predicted"/>
<dbReference type="PANTHER" id="PTHR46580">
    <property type="entry name" value="SENSOR KINASE-RELATED"/>
    <property type="match status" value="1"/>
</dbReference>
<sequence length="363" mass="38808">MKTLNSLTLLCLSAVLFSCKKETAPQSANSGLRPDAGTLATTMPETYSQTSTFPVANTLGYYSGDFNGDGSSDVFQPYNNNGLLGIYVHQIANGGSPTTLVNQTAGLNDAGALSIGFVVGDYDGDGRDDLIQCWNWQGQMALNVLRSTGFSFVNTVENVMSKPATTIGLYPVDVDGDGKTDVAQLLSNGGQLRIIVYRSTGSSFVEYSDDTMAQGSGSVGFFTDNLDSDSKTEIVQGWNNGGNLSYIVYHVVNGHYTQYFTGNTTQGAGNTGLIPIDFAGTSAPAMVQAWNENGRTSFFLYTIVWSPNTGVGLDYSLPQYFTTNQGAGNVAWLSVKRAGQNNSVLQVWNNGGFVAFFKYTPTL</sequence>
<evidence type="ECO:0000313" key="1">
    <source>
        <dbReference type="EMBL" id="SFW23494.1"/>
    </source>
</evidence>
<dbReference type="EMBL" id="CP140154">
    <property type="protein sequence ID" value="WQG91619.1"/>
    <property type="molecule type" value="Genomic_DNA"/>
</dbReference>
<accession>A0A1K1MNJ6</accession>
<evidence type="ECO:0000313" key="4">
    <source>
        <dbReference type="Proteomes" id="UP001326715"/>
    </source>
</evidence>
<dbReference type="STRING" id="1004.SAMN05661012_00646"/>
<dbReference type="Proteomes" id="UP001326715">
    <property type="component" value="Chromosome"/>
</dbReference>
<name>A0A1K1MNJ6_9BACT</name>
<dbReference type="OrthoDB" id="3648721at2"/>
<protein>
    <submittedName>
        <fullName evidence="2">FG-GAP-like repeat-containing protein</fullName>
    </submittedName>
    <submittedName>
        <fullName evidence="1">Repeat domain-containing protein</fullName>
    </submittedName>
</protein>
<dbReference type="InterPro" id="IPR028994">
    <property type="entry name" value="Integrin_alpha_N"/>
</dbReference>
<reference evidence="1 3" key="1">
    <citation type="submission" date="2016-11" db="EMBL/GenBank/DDBJ databases">
        <authorList>
            <person name="Jaros S."/>
            <person name="Januszkiewicz K."/>
            <person name="Wedrychowicz H."/>
        </authorList>
    </citation>
    <scope>NUCLEOTIDE SEQUENCE [LARGE SCALE GENOMIC DNA]</scope>
    <source>
        <strain evidence="1 3">DSM 784</strain>
    </source>
</reference>
<dbReference type="Gene3D" id="2.40.128.340">
    <property type="match status" value="1"/>
</dbReference>
<dbReference type="PROSITE" id="PS51257">
    <property type="entry name" value="PROKAR_LIPOPROTEIN"/>
    <property type="match status" value="1"/>
</dbReference>
<dbReference type="EMBL" id="FPIZ01000002">
    <property type="protein sequence ID" value="SFW23494.1"/>
    <property type="molecule type" value="Genomic_DNA"/>
</dbReference>
<dbReference type="SUPFAM" id="SSF69318">
    <property type="entry name" value="Integrin alpha N-terminal domain"/>
    <property type="match status" value="1"/>
</dbReference>
<dbReference type="AlphaFoldDB" id="A0A1K1MNJ6"/>